<dbReference type="GO" id="GO:0015833">
    <property type="term" value="P:peptide transport"/>
    <property type="evidence" value="ECO:0007669"/>
    <property type="project" value="InterPro"/>
</dbReference>
<dbReference type="PROSITE" id="PS00211">
    <property type="entry name" value="ABC_TRANSPORTER_1"/>
    <property type="match status" value="2"/>
</dbReference>
<evidence type="ECO:0000256" key="3">
    <source>
        <dbReference type="ARBA" id="ARBA00022741"/>
    </source>
</evidence>
<evidence type="ECO:0000256" key="4">
    <source>
        <dbReference type="ARBA" id="ARBA00022840"/>
    </source>
</evidence>
<dbReference type="NCBIfam" id="NF007739">
    <property type="entry name" value="PRK10419.1"/>
    <property type="match status" value="2"/>
</dbReference>
<comment type="similarity">
    <text evidence="1">Belongs to the ABC transporter superfamily.</text>
</comment>
<protein>
    <submittedName>
        <fullName evidence="7">ABC transporter ATP-binding protein</fullName>
    </submittedName>
</protein>
<feature type="region of interest" description="Disordered" evidence="5">
    <location>
        <begin position="1"/>
        <end position="23"/>
    </location>
</feature>
<dbReference type="Gene3D" id="3.40.50.300">
    <property type="entry name" value="P-loop containing nucleotide triphosphate hydrolases"/>
    <property type="match status" value="2"/>
</dbReference>
<dbReference type="PANTHER" id="PTHR43776:SF7">
    <property type="entry name" value="D,D-DIPEPTIDE TRANSPORT ATP-BINDING PROTEIN DDPF-RELATED"/>
    <property type="match status" value="1"/>
</dbReference>
<dbReference type="NCBIfam" id="NF008453">
    <property type="entry name" value="PRK11308.1"/>
    <property type="match status" value="2"/>
</dbReference>
<sequence>MARVRARFGHRGHRPVGEPHQPLAAKRQVNIRKDTDVSADLLTVEGLSIAYGPTTVVHDVSFSVAKGESLALIGESGSGKSTIAKAVLRLLHHGEATARGRVALNGRDILALPEKQFRPLRGRALGFIPQDPASALNPVRTVGAQAHEAAALLGETDSSVRRTKILDVLEQVGLPDPMRVYDSYPHQLSGGMLQRVLIALTVLPRPSLIVADEPTSALDVTVQKLILDMLTELRQELDISLLLITHDLAIAAERADSLVVLKDGAVQESGSSRVVFASPQTDYARSLQADVPALHPDRYRDQRTAFQSTHDGGSRIGDVSSPSPGLQIDVQEVSKRFSAGGQDVLACDGVSFSVQRGRTHALVGESGSGKTTAVRLLLGLEQPDGGQISVAGQSTSGRSRTEVRDIRRHLQLVYQNPFTSLDPTWRVGRIIREPLDQFGVGTKPERAQRVREALESVGLPADVASRRPAHLSGGQRQRVAIARALVVRPDVVVLDEPTSALDVSVQAGILELLSKLQRELGLTYLFVSHDLALVRQVADTVSVLRKGQVVEDGAVEDIFSRPQHPYTRALLDSIPLATPASALGGLATEAKQLAKATA</sequence>
<dbReference type="GO" id="GO:0055085">
    <property type="term" value="P:transmembrane transport"/>
    <property type="evidence" value="ECO:0007669"/>
    <property type="project" value="UniProtKB-ARBA"/>
</dbReference>
<dbReference type="SMART" id="SM00382">
    <property type="entry name" value="AAA"/>
    <property type="match status" value="2"/>
</dbReference>
<dbReference type="InterPro" id="IPR003439">
    <property type="entry name" value="ABC_transporter-like_ATP-bd"/>
</dbReference>
<dbReference type="InterPro" id="IPR017871">
    <property type="entry name" value="ABC_transporter-like_CS"/>
</dbReference>
<organism evidence="7 8">
    <name type="scientific">Paenarthrobacter nitroguajacolicus</name>
    <name type="common">Arthrobacter nitroguajacolicus</name>
    <dbReference type="NCBI Taxonomy" id="211146"/>
    <lineage>
        <taxon>Bacteria</taxon>
        <taxon>Bacillati</taxon>
        <taxon>Actinomycetota</taxon>
        <taxon>Actinomycetes</taxon>
        <taxon>Micrococcales</taxon>
        <taxon>Micrococcaceae</taxon>
        <taxon>Paenarthrobacter</taxon>
    </lineage>
</organism>
<dbReference type="AlphaFoldDB" id="A0A558GN75"/>
<evidence type="ECO:0000313" key="7">
    <source>
        <dbReference type="EMBL" id="TVU58347.1"/>
    </source>
</evidence>
<dbReference type="PROSITE" id="PS50893">
    <property type="entry name" value="ABC_TRANSPORTER_2"/>
    <property type="match status" value="2"/>
</dbReference>
<dbReference type="EMBL" id="VNFK01000025">
    <property type="protein sequence ID" value="TVU58347.1"/>
    <property type="molecule type" value="Genomic_DNA"/>
</dbReference>
<dbReference type="InterPro" id="IPR003593">
    <property type="entry name" value="AAA+_ATPase"/>
</dbReference>
<comment type="caution">
    <text evidence="7">The sequence shown here is derived from an EMBL/GenBank/DDBJ whole genome shotgun (WGS) entry which is preliminary data.</text>
</comment>
<keyword evidence="3" id="KW-0547">Nucleotide-binding</keyword>
<reference evidence="7 8" key="1">
    <citation type="submission" date="2019-07" db="EMBL/GenBank/DDBJ databases">
        <title>Diversity of Bacteria from Kongsfjorden, Arctic.</title>
        <authorList>
            <person name="Yu Y."/>
        </authorList>
    </citation>
    <scope>NUCLEOTIDE SEQUENCE [LARGE SCALE GENOMIC DNA]</scope>
    <source>
        <strain evidence="7 8">SM1928</strain>
    </source>
</reference>
<dbReference type="GO" id="GO:0016887">
    <property type="term" value="F:ATP hydrolysis activity"/>
    <property type="evidence" value="ECO:0007669"/>
    <property type="project" value="InterPro"/>
</dbReference>
<evidence type="ECO:0000256" key="5">
    <source>
        <dbReference type="SAM" id="MobiDB-lite"/>
    </source>
</evidence>
<dbReference type="InterPro" id="IPR050319">
    <property type="entry name" value="ABC_transp_ATP-bind"/>
</dbReference>
<keyword evidence="2" id="KW-0813">Transport</keyword>
<dbReference type="PANTHER" id="PTHR43776">
    <property type="entry name" value="TRANSPORT ATP-BINDING PROTEIN"/>
    <property type="match status" value="1"/>
</dbReference>
<feature type="domain" description="ABC transporter" evidence="6">
    <location>
        <begin position="42"/>
        <end position="288"/>
    </location>
</feature>
<dbReference type="Proteomes" id="UP000316500">
    <property type="component" value="Unassembled WGS sequence"/>
</dbReference>
<keyword evidence="4 7" id="KW-0067">ATP-binding</keyword>
<dbReference type="OrthoDB" id="4008250at2"/>
<feature type="domain" description="ABC transporter" evidence="6">
    <location>
        <begin position="328"/>
        <end position="571"/>
    </location>
</feature>
<feature type="compositionally biased region" description="Basic residues" evidence="5">
    <location>
        <begin position="1"/>
        <end position="14"/>
    </location>
</feature>
<dbReference type="InterPro" id="IPR013563">
    <property type="entry name" value="Oligopep_ABC_C"/>
</dbReference>
<dbReference type="Pfam" id="PF00005">
    <property type="entry name" value="ABC_tran"/>
    <property type="match status" value="2"/>
</dbReference>
<dbReference type="Pfam" id="PF08352">
    <property type="entry name" value="oligo_HPY"/>
    <property type="match status" value="1"/>
</dbReference>
<feature type="region of interest" description="Disordered" evidence="5">
    <location>
        <begin position="305"/>
        <end position="325"/>
    </location>
</feature>
<evidence type="ECO:0000259" key="6">
    <source>
        <dbReference type="PROSITE" id="PS50893"/>
    </source>
</evidence>
<dbReference type="CDD" id="cd03257">
    <property type="entry name" value="ABC_NikE_OppD_transporters"/>
    <property type="match status" value="2"/>
</dbReference>
<dbReference type="GO" id="GO:0005524">
    <property type="term" value="F:ATP binding"/>
    <property type="evidence" value="ECO:0007669"/>
    <property type="project" value="UniProtKB-KW"/>
</dbReference>
<evidence type="ECO:0000256" key="1">
    <source>
        <dbReference type="ARBA" id="ARBA00005417"/>
    </source>
</evidence>
<proteinExistence type="inferred from homology"/>
<dbReference type="SUPFAM" id="SSF52540">
    <property type="entry name" value="P-loop containing nucleoside triphosphate hydrolases"/>
    <property type="match status" value="2"/>
</dbReference>
<evidence type="ECO:0000313" key="8">
    <source>
        <dbReference type="Proteomes" id="UP000316500"/>
    </source>
</evidence>
<dbReference type="InterPro" id="IPR027417">
    <property type="entry name" value="P-loop_NTPase"/>
</dbReference>
<accession>A0A558GN75</accession>
<gene>
    <name evidence="7" type="ORF">FQP90_21375</name>
</gene>
<name>A0A558GN75_PAENT</name>
<evidence type="ECO:0000256" key="2">
    <source>
        <dbReference type="ARBA" id="ARBA00022448"/>
    </source>
</evidence>